<dbReference type="PANTHER" id="PTHR30151">
    <property type="entry name" value="ALKANE SULFONATE ABC TRANSPORTER-RELATED, MEMBRANE SUBUNIT"/>
    <property type="match status" value="1"/>
</dbReference>
<keyword evidence="10" id="KW-1185">Reference proteome</keyword>
<dbReference type="PROSITE" id="PS50928">
    <property type="entry name" value="ABC_TM1"/>
    <property type="match status" value="1"/>
</dbReference>
<evidence type="ECO:0000313" key="10">
    <source>
        <dbReference type="Proteomes" id="UP001078443"/>
    </source>
</evidence>
<comment type="caution">
    <text evidence="9">The sequence shown here is derived from an EMBL/GenBank/DDBJ whole genome shotgun (WGS) entry which is preliminary data.</text>
</comment>
<dbReference type="InterPro" id="IPR035906">
    <property type="entry name" value="MetI-like_sf"/>
</dbReference>
<accession>A0ABT4D380</accession>
<dbReference type="Proteomes" id="UP001078443">
    <property type="component" value="Unassembled WGS sequence"/>
</dbReference>
<evidence type="ECO:0000313" key="9">
    <source>
        <dbReference type="EMBL" id="MCY6485107.1"/>
    </source>
</evidence>
<keyword evidence="2 7" id="KW-0813">Transport</keyword>
<feature type="transmembrane region" description="Helical" evidence="7">
    <location>
        <begin position="120"/>
        <end position="140"/>
    </location>
</feature>
<dbReference type="EMBL" id="JAPQER010000005">
    <property type="protein sequence ID" value="MCY6485107.1"/>
    <property type="molecule type" value="Genomic_DNA"/>
</dbReference>
<evidence type="ECO:0000259" key="8">
    <source>
        <dbReference type="PROSITE" id="PS50928"/>
    </source>
</evidence>
<keyword evidence="4 7" id="KW-0812">Transmembrane</keyword>
<evidence type="ECO:0000256" key="4">
    <source>
        <dbReference type="ARBA" id="ARBA00022692"/>
    </source>
</evidence>
<dbReference type="PANTHER" id="PTHR30151:SF38">
    <property type="entry name" value="ALIPHATIC SULFONATES TRANSPORT PERMEASE PROTEIN SSUC-RELATED"/>
    <property type="match status" value="1"/>
</dbReference>
<evidence type="ECO:0000256" key="1">
    <source>
        <dbReference type="ARBA" id="ARBA00004651"/>
    </source>
</evidence>
<feature type="transmembrane region" description="Helical" evidence="7">
    <location>
        <begin position="58"/>
        <end position="80"/>
    </location>
</feature>
<dbReference type="Pfam" id="PF00528">
    <property type="entry name" value="BPD_transp_1"/>
    <property type="match status" value="1"/>
</dbReference>
<protein>
    <submittedName>
        <fullName evidence="9">ABC transporter permease</fullName>
    </submittedName>
</protein>
<evidence type="ECO:0000256" key="6">
    <source>
        <dbReference type="ARBA" id="ARBA00023136"/>
    </source>
</evidence>
<reference evidence="9" key="1">
    <citation type="submission" date="2022-12" db="EMBL/GenBank/DDBJ databases">
        <authorList>
            <person name="Wang J."/>
        </authorList>
    </citation>
    <scope>NUCLEOTIDE SEQUENCE</scope>
    <source>
        <strain evidence="9">HY-45-18</strain>
    </source>
</reference>
<dbReference type="RefSeq" id="WP_268041430.1">
    <property type="nucleotide sequence ID" value="NZ_JAPQER010000005.1"/>
</dbReference>
<keyword evidence="3" id="KW-1003">Cell membrane</keyword>
<dbReference type="InterPro" id="IPR000515">
    <property type="entry name" value="MetI-like"/>
</dbReference>
<name>A0ABT4D380_9CLOT</name>
<dbReference type="SUPFAM" id="SSF161098">
    <property type="entry name" value="MetI-like"/>
    <property type="match status" value="1"/>
</dbReference>
<comment type="subcellular location">
    <subcellularLocation>
        <location evidence="1 7">Cell membrane</location>
        <topology evidence="1 7">Multi-pass membrane protein</topology>
    </subcellularLocation>
</comment>
<feature type="transmembrane region" description="Helical" evidence="7">
    <location>
        <begin position="216"/>
        <end position="235"/>
    </location>
</feature>
<feature type="transmembrane region" description="Helical" evidence="7">
    <location>
        <begin position="92"/>
        <end position="114"/>
    </location>
</feature>
<gene>
    <name evidence="9" type="ORF">OW763_12240</name>
</gene>
<dbReference type="Gene3D" id="1.10.3720.10">
    <property type="entry name" value="MetI-like"/>
    <property type="match status" value="1"/>
</dbReference>
<evidence type="ECO:0000256" key="5">
    <source>
        <dbReference type="ARBA" id="ARBA00022989"/>
    </source>
</evidence>
<proteinExistence type="inferred from homology"/>
<evidence type="ECO:0000256" key="7">
    <source>
        <dbReference type="RuleBase" id="RU363032"/>
    </source>
</evidence>
<evidence type="ECO:0000256" key="2">
    <source>
        <dbReference type="ARBA" id="ARBA00022448"/>
    </source>
</evidence>
<sequence>MKKLKGSIVPILILILWWSGSKFNMFNSYIIPAPERVVQTAWNLIKKGLLIKHLGVSLYRVFIGFCITFVIAFPLAIIVGMKKKVYEYLEPILEFIRHIPPIALIPMLILWFGIGEISKISVIVLATFFPVFLNTLNGVMNCDGKLIEVGKVFDFNKKQEFFKIILPQAMPSIIVGMQLGLGYSWRSLVAAELIAASTGIGYMINDAEQLSRPDIIIVGIFTIGIVGCCVDYIFIKITNIFIHIDRRKANYGGSENKEFI</sequence>
<organism evidence="9 10">
    <name type="scientific">Clostridium aestuarii</name>
    <dbReference type="NCBI Taxonomy" id="338193"/>
    <lineage>
        <taxon>Bacteria</taxon>
        <taxon>Bacillati</taxon>
        <taxon>Bacillota</taxon>
        <taxon>Clostridia</taxon>
        <taxon>Eubacteriales</taxon>
        <taxon>Clostridiaceae</taxon>
        <taxon>Clostridium</taxon>
    </lineage>
</organism>
<feature type="transmembrane region" description="Helical" evidence="7">
    <location>
        <begin position="161"/>
        <end position="179"/>
    </location>
</feature>
<keyword evidence="6 7" id="KW-0472">Membrane</keyword>
<feature type="domain" description="ABC transmembrane type-1" evidence="8">
    <location>
        <begin position="54"/>
        <end position="234"/>
    </location>
</feature>
<comment type="similarity">
    <text evidence="7">Belongs to the binding-protein-dependent transport system permease family.</text>
</comment>
<dbReference type="CDD" id="cd06261">
    <property type="entry name" value="TM_PBP2"/>
    <property type="match status" value="1"/>
</dbReference>
<evidence type="ECO:0000256" key="3">
    <source>
        <dbReference type="ARBA" id="ARBA00022475"/>
    </source>
</evidence>
<keyword evidence="5 7" id="KW-1133">Transmembrane helix</keyword>